<sequence length="122" mass="14075">MGQKIVRRRCVSRSGVSDEEWIRGENSRRPQAAQAPSKNNEKTKKRRKGKKKEKASVMVGLARGGSAVETRPYLLVESSRAERVDGERGRCRRGSNQVNQRRNEAEERKETRQKEERARLQL</sequence>
<gene>
    <name evidence="1" type="ORF">BO79DRAFT_206926</name>
</gene>
<reference evidence="1" key="1">
    <citation type="submission" date="2018-02" db="EMBL/GenBank/DDBJ databases">
        <title>The genomes of Aspergillus section Nigri reveals drivers in fungal speciation.</title>
        <authorList>
            <consortium name="DOE Joint Genome Institute"/>
            <person name="Vesth T.C."/>
            <person name="Nybo J."/>
            <person name="Theobald S."/>
            <person name="Brandl J."/>
            <person name="Frisvad J.C."/>
            <person name="Nielsen K.F."/>
            <person name="Lyhne E.K."/>
            <person name="Kogle M.E."/>
            <person name="Kuo A."/>
            <person name="Riley R."/>
            <person name="Clum A."/>
            <person name="Nolan M."/>
            <person name="Lipzen A."/>
            <person name="Salamov A."/>
            <person name="Henrissat B."/>
            <person name="Wiebenga A."/>
            <person name="De vries R.P."/>
            <person name="Grigoriev I.V."/>
            <person name="Mortensen U.H."/>
            <person name="Andersen M.R."/>
            <person name="Baker S.E."/>
        </authorList>
    </citation>
    <scope>NUCLEOTIDE SEQUENCE</scope>
    <source>
        <strain evidence="1">CBS 115574</strain>
    </source>
</reference>
<proteinExistence type="predicted"/>
<keyword evidence="2" id="KW-1185">Reference proteome</keyword>
<dbReference type="Proteomes" id="UP000249748">
    <property type="component" value="Unassembled WGS sequence"/>
</dbReference>
<accession>A0ACD1IRZ3</accession>
<dbReference type="EMBL" id="KZ824537">
    <property type="protein sequence ID" value="RAK93170.1"/>
    <property type="molecule type" value="Genomic_DNA"/>
</dbReference>
<evidence type="ECO:0000313" key="1">
    <source>
        <dbReference type="EMBL" id="RAK93170.1"/>
    </source>
</evidence>
<name>A0ACD1IRZ3_9EURO</name>
<protein>
    <submittedName>
        <fullName evidence="1">Uncharacterized protein</fullName>
    </submittedName>
</protein>
<organism evidence="1 2">
    <name type="scientific">Aspergillus costaricaensis CBS 115574</name>
    <dbReference type="NCBI Taxonomy" id="1448317"/>
    <lineage>
        <taxon>Eukaryota</taxon>
        <taxon>Fungi</taxon>
        <taxon>Dikarya</taxon>
        <taxon>Ascomycota</taxon>
        <taxon>Pezizomycotina</taxon>
        <taxon>Eurotiomycetes</taxon>
        <taxon>Eurotiomycetidae</taxon>
        <taxon>Eurotiales</taxon>
        <taxon>Aspergillaceae</taxon>
        <taxon>Aspergillus</taxon>
        <taxon>Aspergillus subgen. Circumdati</taxon>
    </lineage>
</organism>
<evidence type="ECO:0000313" key="2">
    <source>
        <dbReference type="Proteomes" id="UP000249748"/>
    </source>
</evidence>